<sequence>MTLALAIRARVKCRNAANAAMPNATALGIPGIRSISAFSLS</sequence>
<keyword evidence="2" id="KW-1185">Reference proteome</keyword>
<name>A0A143PX44_LUTPR</name>
<dbReference type="AlphaFoldDB" id="A0A143PX44"/>
<gene>
    <name evidence="1" type="ORF">LuPra_06098</name>
</gene>
<dbReference type="EMBL" id="CP015136">
    <property type="protein sequence ID" value="AMY12816.1"/>
    <property type="molecule type" value="Genomic_DNA"/>
</dbReference>
<reference evidence="1 2" key="1">
    <citation type="journal article" date="2016" name="Genome Announc.">
        <title>First Complete Genome Sequence of a Subdivision 6 Acidobacterium Strain.</title>
        <authorList>
            <person name="Huang S."/>
            <person name="Vieira S."/>
            <person name="Bunk B."/>
            <person name="Riedel T."/>
            <person name="Sproer C."/>
            <person name="Overmann J."/>
        </authorList>
    </citation>
    <scope>NUCLEOTIDE SEQUENCE [LARGE SCALE GENOMIC DNA]</scope>
    <source>
        <strain evidence="2">DSM 100886 HEG_-6_39</strain>
    </source>
</reference>
<dbReference type="PATRIC" id="fig|1813736.3.peg.6405"/>
<dbReference type="KEGG" id="abac:LuPra_06098"/>
<proteinExistence type="predicted"/>
<evidence type="ECO:0000313" key="1">
    <source>
        <dbReference type="EMBL" id="AMY12816.1"/>
    </source>
</evidence>
<organism evidence="1 2">
    <name type="scientific">Luteitalea pratensis</name>
    <dbReference type="NCBI Taxonomy" id="1855912"/>
    <lineage>
        <taxon>Bacteria</taxon>
        <taxon>Pseudomonadati</taxon>
        <taxon>Acidobacteriota</taxon>
        <taxon>Vicinamibacteria</taxon>
        <taxon>Vicinamibacterales</taxon>
        <taxon>Vicinamibacteraceae</taxon>
        <taxon>Luteitalea</taxon>
    </lineage>
</organism>
<evidence type="ECO:0000313" key="2">
    <source>
        <dbReference type="Proteomes" id="UP000076079"/>
    </source>
</evidence>
<dbReference type="Proteomes" id="UP000076079">
    <property type="component" value="Chromosome"/>
</dbReference>
<accession>A0A143PX44</accession>
<reference evidence="2" key="2">
    <citation type="submission" date="2016-04" db="EMBL/GenBank/DDBJ databases">
        <title>First Complete Genome Sequence of a Subdivision 6 Acidobacterium.</title>
        <authorList>
            <person name="Huang S."/>
            <person name="Vieira S."/>
            <person name="Bunk B."/>
            <person name="Riedel T."/>
            <person name="Sproeer C."/>
            <person name="Overmann J."/>
        </authorList>
    </citation>
    <scope>NUCLEOTIDE SEQUENCE [LARGE SCALE GENOMIC DNA]</scope>
    <source>
        <strain evidence="2">DSM 100886 HEG_-6_39</strain>
    </source>
</reference>
<protein>
    <submittedName>
        <fullName evidence="1">Uncharacterized protein</fullName>
    </submittedName>
</protein>